<gene>
    <name evidence="1" type="ORF">QFC24_006651</name>
</gene>
<comment type="caution">
    <text evidence="1">The sequence shown here is derived from an EMBL/GenBank/DDBJ whole genome shotgun (WGS) entry which is preliminary data.</text>
</comment>
<sequence length="1057" mass="115839">MPFAEPSATSTAVSSSSSSIHDDQQVNTEKPARGFKGDPQNEKVSEEDTPPLLPRRSLTMDPMYSNPLVCCKNLVVYLPPTLDIITWAPYLSIFDLSADFYGVVPAGQTLLVLGRPGAGCSTLLRAITNETSPFVRVDGELVYGNISSKEAGKRYRGEIVFNSEEDIHLPTLNVSQTLSVSHRLKRPAALAQNMNAKEYAQDQIDRVLNMFGMNHTRTTKVGNDFVRGVSGGERKRVSLSEIFSTNAAFVCWDNCIRGLDSAVALHFLRCLKEISRSTGMVNVASIYQASNDVYETCFDKVCVIFQGRMVYFGAAEDAVEYFYEQGWERKARQTIPDYLTACTSITERRMRSDRDSSTIPQSPEEMATYFKASPQFASLQREIAEYKQIHAQENHSDQFRQAVEQSKRKATGRSNAYKVPFYYQVWVLSRRQLDLVLSTPIDFVIRLASNILQATIVGSIFYKPAADAAGSYAVAGGLFFTVLYFCVFSLSEIPPTVYGRALLIKHRKLGFYDPAAKIVAEMAIDAVVYAVQTLVFASIFYFLLGLNANARYFFTFYFIIYSTYMNLACVFVFFSSLQGTPIDPLVPARSVMYRFIAAWCPNLSIAIRFGGLALGVVLAGGGFMVPPPNQRKSFNWSKWLGRISPVAYAFEALLSNEFRVRTLSCATTELVPNGPGYTDLAYQGCTIPGSSPGSDSVSGSTYVSTDPGLEAYGFSAGHIWRNVGIIWAMYVIYAIMVILGSTIMVRDTGSASTKSFKIGAKTDQHGSIVTEDGDALTTIDDSIKGSTFTFKDVCYTVQADGKPKKLLDNVTGIVEPGRLTALMGASGAGKTTLLNTISLRQTTGIVEGDMRLNGRPLESTFSRCTGFGQQGDVHEPYATVRESLQFSALLRQPKHVPRADKLQYAEEIIHLLELEPIADALIGDADMGGLGVEERKRVTIGVELAAKPDTLLFLDEPTSGLDSQAAYEICRLLRKIAAASGLAICCVIHQPSGDLFEMFDAVILLAPGGKTCYAGPTGPDARVVSSYFAKYGAGFPPEANPAEFLIATIAPGEIRWL</sequence>
<protein>
    <submittedName>
        <fullName evidence="1">Uncharacterized protein</fullName>
    </submittedName>
</protein>
<keyword evidence="2" id="KW-1185">Reference proteome</keyword>
<dbReference type="Proteomes" id="UP001234202">
    <property type="component" value="Unassembled WGS sequence"/>
</dbReference>
<accession>A0ACC2X025</accession>
<dbReference type="EMBL" id="JASBWV010000035">
    <property type="protein sequence ID" value="KAJ9116760.1"/>
    <property type="molecule type" value="Genomic_DNA"/>
</dbReference>
<name>A0ACC2X025_9TREE</name>
<organism evidence="1 2">
    <name type="scientific">Naganishia onofrii</name>
    <dbReference type="NCBI Taxonomy" id="1851511"/>
    <lineage>
        <taxon>Eukaryota</taxon>
        <taxon>Fungi</taxon>
        <taxon>Dikarya</taxon>
        <taxon>Basidiomycota</taxon>
        <taxon>Agaricomycotina</taxon>
        <taxon>Tremellomycetes</taxon>
        <taxon>Filobasidiales</taxon>
        <taxon>Filobasidiaceae</taxon>
        <taxon>Naganishia</taxon>
    </lineage>
</organism>
<evidence type="ECO:0000313" key="1">
    <source>
        <dbReference type="EMBL" id="KAJ9116760.1"/>
    </source>
</evidence>
<reference evidence="1" key="1">
    <citation type="submission" date="2023-04" db="EMBL/GenBank/DDBJ databases">
        <title>Draft Genome sequencing of Naganishia species isolated from polar environments using Oxford Nanopore Technology.</title>
        <authorList>
            <person name="Leo P."/>
            <person name="Venkateswaran K."/>
        </authorList>
    </citation>
    <scope>NUCLEOTIDE SEQUENCE</scope>
    <source>
        <strain evidence="1">DBVPG 5303</strain>
    </source>
</reference>
<evidence type="ECO:0000313" key="2">
    <source>
        <dbReference type="Proteomes" id="UP001234202"/>
    </source>
</evidence>
<proteinExistence type="predicted"/>